<name>A0AAD4QSX3_9BILA</name>
<organism evidence="1 2">
    <name type="scientific">Ditylenchus destructor</name>
    <dbReference type="NCBI Taxonomy" id="166010"/>
    <lineage>
        <taxon>Eukaryota</taxon>
        <taxon>Metazoa</taxon>
        <taxon>Ecdysozoa</taxon>
        <taxon>Nematoda</taxon>
        <taxon>Chromadorea</taxon>
        <taxon>Rhabditida</taxon>
        <taxon>Tylenchina</taxon>
        <taxon>Tylenchomorpha</taxon>
        <taxon>Sphaerularioidea</taxon>
        <taxon>Anguinidae</taxon>
        <taxon>Anguininae</taxon>
        <taxon>Ditylenchus</taxon>
    </lineage>
</organism>
<dbReference type="AlphaFoldDB" id="A0AAD4QSX3"/>
<accession>A0AAD4QSX3</accession>
<evidence type="ECO:0000313" key="2">
    <source>
        <dbReference type="Proteomes" id="UP001201812"/>
    </source>
</evidence>
<comment type="caution">
    <text evidence="1">The sequence shown here is derived from an EMBL/GenBank/DDBJ whole genome shotgun (WGS) entry which is preliminary data.</text>
</comment>
<proteinExistence type="predicted"/>
<keyword evidence="2" id="KW-1185">Reference proteome</keyword>
<gene>
    <name evidence="1" type="ORF">DdX_21701</name>
</gene>
<dbReference type="EMBL" id="JAKKPZ010000879">
    <property type="protein sequence ID" value="KAI1691708.1"/>
    <property type="molecule type" value="Genomic_DNA"/>
</dbReference>
<sequence length="75" mass="7880">MCARTSFGLTICPATFGPAGTFPVASPFATDVKCMTIEADLAIAENPYRVRIFQALFCEGGGARPNAMDLACSLC</sequence>
<protein>
    <submittedName>
        <fullName evidence="1">Uncharacterized protein</fullName>
    </submittedName>
</protein>
<dbReference type="Proteomes" id="UP001201812">
    <property type="component" value="Unassembled WGS sequence"/>
</dbReference>
<reference evidence="1" key="1">
    <citation type="submission" date="2022-01" db="EMBL/GenBank/DDBJ databases">
        <title>Genome Sequence Resource for Two Populations of Ditylenchus destructor, the Migratory Endoparasitic Phytonematode.</title>
        <authorList>
            <person name="Zhang H."/>
            <person name="Lin R."/>
            <person name="Xie B."/>
        </authorList>
    </citation>
    <scope>NUCLEOTIDE SEQUENCE</scope>
    <source>
        <strain evidence="1">BazhouSP</strain>
    </source>
</reference>
<evidence type="ECO:0000313" key="1">
    <source>
        <dbReference type="EMBL" id="KAI1691708.1"/>
    </source>
</evidence>